<dbReference type="Proteomes" id="UP000317650">
    <property type="component" value="Chromosome 11"/>
</dbReference>
<proteinExistence type="predicted"/>
<evidence type="ECO:0000256" key="1">
    <source>
        <dbReference type="SAM" id="MobiDB-lite"/>
    </source>
</evidence>
<evidence type="ECO:0000313" key="2">
    <source>
        <dbReference type="EMBL" id="THU56504.1"/>
    </source>
</evidence>
<name>A0A4S8J6K1_MUSBA</name>
<accession>A0A4S8J6K1</accession>
<evidence type="ECO:0000313" key="3">
    <source>
        <dbReference type="Proteomes" id="UP000317650"/>
    </source>
</evidence>
<protein>
    <submittedName>
        <fullName evidence="2">Uncharacterized protein</fullName>
    </submittedName>
</protein>
<feature type="compositionally biased region" description="Basic and acidic residues" evidence="1">
    <location>
        <begin position="336"/>
        <end position="365"/>
    </location>
</feature>
<feature type="region of interest" description="Disordered" evidence="1">
    <location>
        <begin position="308"/>
        <end position="381"/>
    </location>
</feature>
<comment type="caution">
    <text evidence="2">The sequence shown here is derived from an EMBL/GenBank/DDBJ whole genome shotgun (WGS) entry which is preliminary data.</text>
</comment>
<organism evidence="2 3">
    <name type="scientific">Musa balbisiana</name>
    <name type="common">Banana</name>
    <dbReference type="NCBI Taxonomy" id="52838"/>
    <lineage>
        <taxon>Eukaryota</taxon>
        <taxon>Viridiplantae</taxon>
        <taxon>Streptophyta</taxon>
        <taxon>Embryophyta</taxon>
        <taxon>Tracheophyta</taxon>
        <taxon>Spermatophyta</taxon>
        <taxon>Magnoliopsida</taxon>
        <taxon>Liliopsida</taxon>
        <taxon>Zingiberales</taxon>
        <taxon>Musaceae</taxon>
        <taxon>Musa</taxon>
    </lineage>
</organism>
<feature type="region of interest" description="Disordered" evidence="1">
    <location>
        <begin position="213"/>
        <end position="233"/>
    </location>
</feature>
<sequence>MVEEDGYHVGAHHLSGDVEWRLPCRACTAIDVGSAELKERLYHLTAAVLDGVVEGEGVVKVEPLPHHHQLDKLDVGRVQGAAHPADLVVVVELGGRACDFEGVVVRDEGTAGEGGLETELLDLGHHIDRQVLREHLRRESGLGDQVGAGGPQLVHFLLPGRHQDLHHVLDRRLLHHASQLLLHAPNEHPKKSISSTFSQRADLRAADLGEERELLDAEGPGSGEGVESEVDGSGAMGVPAAAVAAIGAGFVLLRHQRDLPAEHLVADGIHRDHAAGGGGQTLGGPAGGRPRAVVLVVVMVVEEEETRRRGWLGPAEELAEEEAAGGQDAAMGVDEAALHAEGHVAERLPVDEERVREREKGKKEDEEREANLGGAAAPPSS</sequence>
<gene>
    <name evidence="2" type="ORF">C4D60_Mb11t17930</name>
</gene>
<dbReference type="EMBL" id="PYDT01000007">
    <property type="protein sequence ID" value="THU56504.1"/>
    <property type="molecule type" value="Genomic_DNA"/>
</dbReference>
<dbReference type="AlphaFoldDB" id="A0A4S8J6K1"/>
<keyword evidence="3" id="KW-1185">Reference proteome</keyword>
<reference evidence="2 3" key="1">
    <citation type="journal article" date="2019" name="Nat. Plants">
        <title>Genome sequencing of Musa balbisiana reveals subgenome evolution and function divergence in polyploid bananas.</title>
        <authorList>
            <person name="Yao X."/>
        </authorList>
    </citation>
    <scope>NUCLEOTIDE SEQUENCE [LARGE SCALE GENOMIC DNA]</scope>
    <source>
        <strain evidence="3">cv. DH-PKW</strain>
        <tissue evidence="2">Leaves</tissue>
    </source>
</reference>